<keyword evidence="3" id="KW-1185">Reference proteome</keyword>
<dbReference type="NCBIfam" id="NF037970">
    <property type="entry name" value="vanZ_1"/>
    <property type="match status" value="1"/>
</dbReference>
<protein>
    <recommendedName>
        <fullName evidence="4">VanZ-like domain-containing protein</fullName>
    </recommendedName>
</protein>
<feature type="transmembrane region" description="Helical" evidence="1">
    <location>
        <begin position="110"/>
        <end position="126"/>
    </location>
</feature>
<dbReference type="PANTHER" id="PTHR35462:SF2">
    <property type="entry name" value="TRANSMEMBRANE PROTEIN"/>
    <property type="match status" value="1"/>
</dbReference>
<proteinExistence type="predicted"/>
<keyword evidence="1" id="KW-1133">Transmembrane helix</keyword>
<sequence>MYTVRNPSTTLRVLVRALRVLVPVVLSLRSKIRVVTWIATDKFYHLIFYFTLTLFFSLLVFHTRHRFLRRHSTVIAASLSLLAGAAKEFADHLGFFKSSGASFRDGVADFAGVVIACLLLSLFKFFRRKPKSGDIDADVELV</sequence>
<dbReference type="Proteomes" id="UP001443914">
    <property type="component" value="Unassembled WGS sequence"/>
</dbReference>
<keyword evidence="1" id="KW-0812">Transmembrane</keyword>
<accession>A0AAW1K9Z6</accession>
<organism evidence="2 3">
    <name type="scientific">Saponaria officinalis</name>
    <name type="common">Common soapwort</name>
    <name type="synonym">Lychnis saponaria</name>
    <dbReference type="NCBI Taxonomy" id="3572"/>
    <lineage>
        <taxon>Eukaryota</taxon>
        <taxon>Viridiplantae</taxon>
        <taxon>Streptophyta</taxon>
        <taxon>Embryophyta</taxon>
        <taxon>Tracheophyta</taxon>
        <taxon>Spermatophyta</taxon>
        <taxon>Magnoliopsida</taxon>
        <taxon>eudicotyledons</taxon>
        <taxon>Gunneridae</taxon>
        <taxon>Pentapetalae</taxon>
        <taxon>Caryophyllales</taxon>
        <taxon>Caryophyllaceae</taxon>
        <taxon>Caryophylleae</taxon>
        <taxon>Saponaria</taxon>
    </lineage>
</organism>
<dbReference type="AlphaFoldDB" id="A0AAW1K9Z6"/>
<name>A0AAW1K9Z6_SAPOF</name>
<evidence type="ECO:0000313" key="3">
    <source>
        <dbReference type="Proteomes" id="UP001443914"/>
    </source>
</evidence>
<dbReference type="EMBL" id="JBDFQZ010000006">
    <property type="protein sequence ID" value="KAK9714080.1"/>
    <property type="molecule type" value="Genomic_DNA"/>
</dbReference>
<feature type="transmembrane region" description="Helical" evidence="1">
    <location>
        <begin position="43"/>
        <end position="61"/>
    </location>
</feature>
<gene>
    <name evidence="2" type="ORF">RND81_06G070700</name>
</gene>
<keyword evidence="1" id="KW-0472">Membrane</keyword>
<reference evidence="2" key="1">
    <citation type="submission" date="2024-03" db="EMBL/GenBank/DDBJ databases">
        <title>WGS assembly of Saponaria officinalis var. Norfolk2.</title>
        <authorList>
            <person name="Jenkins J."/>
            <person name="Shu S."/>
            <person name="Grimwood J."/>
            <person name="Barry K."/>
            <person name="Goodstein D."/>
            <person name="Schmutz J."/>
            <person name="Leebens-Mack J."/>
            <person name="Osbourn A."/>
        </authorList>
    </citation>
    <scope>NUCLEOTIDE SEQUENCE [LARGE SCALE GENOMIC DNA]</scope>
    <source>
        <strain evidence="2">JIC</strain>
    </source>
</reference>
<feature type="transmembrane region" description="Helical" evidence="1">
    <location>
        <begin position="73"/>
        <end position="90"/>
    </location>
</feature>
<comment type="caution">
    <text evidence="2">The sequence shown here is derived from an EMBL/GenBank/DDBJ whole genome shotgun (WGS) entry which is preliminary data.</text>
</comment>
<evidence type="ECO:0000256" key="1">
    <source>
        <dbReference type="SAM" id="Phobius"/>
    </source>
</evidence>
<evidence type="ECO:0000313" key="2">
    <source>
        <dbReference type="EMBL" id="KAK9714080.1"/>
    </source>
</evidence>
<dbReference type="PANTHER" id="PTHR35462">
    <property type="match status" value="1"/>
</dbReference>
<evidence type="ECO:0008006" key="4">
    <source>
        <dbReference type="Google" id="ProtNLM"/>
    </source>
</evidence>